<dbReference type="EMBL" id="CAJOAX010004033">
    <property type="protein sequence ID" value="CAF3886168.1"/>
    <property type="molecule type" value="Genomic_DNA"/>
</dbReference>
<accession>A0A814RIU0</accession>
<dbReference type="AlphaFoldDB" id="A0A814RIU0"/>
<comment type="caution">
    <text evidence="1">The sequence shown here is derived from an EMBL/GenBank/DDBJ whole genome shotgun (WGS) entry which is preliminary data.</text>
</comment>
<evidence type="ECO:0000313" key="1">
    <source>
        <dbReference type="EMBL" id="CAF1134662.1"/>
    </source>
</evidence>
<evidence type="ECO:0000313" key="3">
    <source>
        <dbReference type="EMBL" id="CAF3886168.1"/>
    </source>
</evidence>
<organism evidence="1 4">
    <name type="scientific">Rotaria sordida</name>
    <dbReference type="NCBI Taxonomy" id="392033"/>
    <lineage>
        <taxon>Eukaryota</taxon>
        <taxon>Metazoa</taxon>
        <taxon>Spiralia</taxon>
        <taxon>Gnathifera</taxon>
        <taxon>Rotifera</taxon>
        <taxon>Eurotatoria</taxon>
        <taxon>Bdelloidea</taxon>
        <taxon>Philodinida</taxon>
        <taxon>Philodinidae</taxon>
        <taxon>Rotaria</taxon>
    </lineage>
</organism>
<sequence>MLCGLKHRRLTDVDEPVTKLYEDEVKRFVKPYKVIAFGSEQALNLLSINPRWNDDGTFWTSPALFSQSYYLHVWNEFSMKPIVYSCCQDKSEECYHELLKLLLTYTTKKKYYIKSIINFNRFRTRND</sequence>
<dbReference type="Proteomes" id="UP000663823">
    <property type="component" value="Unassembled WGS sequence"/>
</dbReference>
<dbReference type="EMBL" id="CAJOBE010003154">
    <property type="protein sequence ID" value="CAF3864685.1"/>
    <property type="molecule type" value="Genomic_DNA"/>
</dbReference>
<gene>
    <name evidence="2" type="ORF">FNK824_LOCUS18667</name>
    <name evidence="3" type="ORF">OTI717_LOCUS23022</name>
    <name evidence="1" type="ORF">SEV965_LOCUS17608</name>
</gene>
<dbReference type="Proteomes" id="UP000663874">
    <property type="component" value="Unassembled WGS sequence"/>
</dbReference>
<protein>
    <submittedName>
        <fullName evidence="1">Uncharacterized protein</fullName>
    </submittedName>
</protein>
<name>A0A814RIU0_9BILA</name>
<evidence type="ECO:0000313" key="4">
    <source>
        <dbReference type="Proteomes" id="UP000663889"/>
    </source>
</evidence>
<reference evidence="1" key="1">
    <citation type="submission" date="2021-02" db="EMBL/GenBank/DDBJ databases">
        <authorList>
            <person name="Nowell W R."/>
        </authorList>
    </citation>
    <scope>NUCLEOTIDE SEQUENCE</scope>
</reference>
<proteinExistence type="predicted"/>
<dbReference type="Proteomes" id="UP000663889">
    <property type="component" value="Unassembled WGS sequence"/>
</dbReference>
<dbReference type="EMBL" id="CAJNOU010001013">
    <property type="protein sequence ID" value="CAF1134662.1"/>
    <property type="molecule type" value="Genomic_DNA"/>
</dbReference>
<evidence type="ECO:0000313" key="2">
    <source>
        <dbReference type="EMBL" id="CAF3864685.1"/>
    </source>
</evidence>